<comment type="caution">
    <text evidence="1">The sequence shown here is derived from an EMBL/GenBank/DDBJ whole genome shotgun (WGS) entry which is preliminary data.</text>
</comment>
<proteinExistence type="predicted"/>
<dbReference type="Pfam" id="PF01527">
    <property type="entry name" value="HTH_Tnp_1"/>
    <property type="match status" value="1"/>
</dbReference>
<dbReference type="EMBL" id="AZRL01000012">
    <property type="protein sequence ID" value="PNR96462.1"/>
    <property type="molecule type" value="Genomic_DNA"/>
</dbReference>
<dbReference type="RefSeq" id="WP_169924965.1">
    <property type="nucleotide sequence ID" value="NZ_AZRL01000012.1"/>
</dbReference>
<dbReference type="InterPro" id="IPR036388">
    <property type="entry name" value="WH-like_DNA-bd_sf"/>
</dbReference>
<name>A0A2K1P115_9BACT</name>
<dbReference type="InterPro" id="IPR010921">
    <property type="entry name" value="Trp_repressor/repl_initiator"/>
</dbReference>
<dbReference type="AlphaFoldDB" id="A0A2K1P115"/>
<dbReference type="GO" id="GO:0004803">
    <property type="term" value="F:transposase activity"/>
    <property type="evidence" value="ECO:0007669"/>
    <property type="project" value="InterPro"/>
</dbReference>
<reference evidence="1 2" key="1">
    <citation type="submission" date="2013-12" db="EMBL/GenBank/DDBJ databases">
        <title>Comparative genomics of Petrotoga isolates.</title>
        <authorList>
            <person name="Nesbo C.L."/>
            <person name="Charchuk R."/>
            <person name="Chow K."/>
        </authorList>
    </citation>
    <scope>NUCLEOTIDE SEQUENCE [LARGE SCALE GENOMIC DNA]</scope>
    <source>
        <strain evidence="1 2">DSM 13574</strain>
    </source>
</reference>
<evidence type="ECO:0000313" key="1">
    <source>
        <dbReference type="EMBL" id="PNR96462.1"/>
    </source>
</evidence>
<dbReference type="Gene3D" id="1.10.10.10">
    <property type="entry name" value="Winged helix-like DNA-binding domain superfamily/Winged helix DNA-binding domain"/>
    <property type="match status" value="1"/>
</dbReference>
<gene>
    <name evidence="1" type="ORF">X929_05095</name>
</gene>
<protein>
    <submittedName>
        <fullName evidence="1">Transposase</fullName>
    </submittedName>
</protein>
<dbReference type="InterPro" id="IPR002514">
    <property type="entry name" value="Transposase_8"/>
</dbReference>
<dbReference type="SUPFAM" id="SSF48295">
    <property type="entry name" value="TrpR-like"/>
    <property type="match status" value="1"/>
</dbReference>
<dbReference type="GO" id="GO:0006313">
    <property type="term" value="P:DNA transposition"/>
    <property type="evidence" value="ECO:0007669"/>
    <property type="project" value="InterPro"/>
</dbReference>
<dbReference type="GO" id="GO:0043565">
    <property type="term" value="F:sequence-specific DNA binding"/>
    <property type="evidence" value="ECO:0007669"/>
    <property type="project" value="InterPro"/>
</dbReference>
<accession>A0A2K1P115</accession>
<organism evidence="1 2">
    <name type="scientific">Petrotoga olearia DSM 13574</name>
    <dbReference type="NCBI Taxonomy" id="1122955"/>
    <lineage>
        <taxon>Bacteria</taxon>
        <taxon>Thermotogati</taxon>
        <taxon>Thermotogota</taxon>
        <taxon>Thermotogae</taxon>
        <taxon>Petrotogales</taxon>
        <taxon>Petrotogaceae</taxon>
        <taxon>Petrotoga</taxon>
    </lineage>
</organism>
<dbReference type="Proteomes" id="UP000236434">
    <property type="component" value="Unassembled WGS sequence"/>
</dbReference>
<evidence type="ECO:0000313" key="2">
    <source>
        <dbReference type="Proteomes" id="UP000236434"/>
    </source>
</evidence>
<sequence>MKSYPPELKANVVKEHVEKGVSCSQLSKTYNIPTRNIYKWVKKFRD</sequence>